<evidence type="ECO:0000313" key="1">
    <source>
        <dbReference type="EMBL" id="MCT7658390.1"/>
    </source>
</evidence>
<dbReference type="RefSeq" id="WP_260992445.1">
    <property type="nucleotide sequence ID" value="NZ_JAODWD010000002.1"/>
</dbReference>
<dbReference type="EMBL" id="JAODWD010000002">
    <property type="protein sequence ID" value="MCT7658390.1"/>
    <property type="molecule type" value="Genomic_DNA"/>
</dbReference>
<evidence type="ECO:0008006" key="3">
    <source>
        <dbReference type="Google" id="ProtNLM"/>
    </source>
</evidence>
<accession>A0ABT2MAF2</accession>
<keyword evidence="2" id="KW-1185">Reference proteome</keyword>
<name>A0ABT2MAF2_9MYCO</name>
<dbReference type="PROSITE" id="PS51257">
    <property type="entry name" value="PROKAR_LIPOPROTEIN"/>
    <property type="match status" value="1"/>
</dbReference>
<proteinExistence type="predicted"/>
<reference evidence="2" key="1">
    <citation type="submission" date="2023-07" db="EMBL/GenBank/DDBJ databases">
        <authorList>
            <person name="Deng Y."/>
            <person name="Zhang Y.-Q."/>
        </authorList>
    </citation>
    <scope>NUCLEOTIDE SEQUENCE [LARGE SCALE GENOMIC DNA]</scope>
    <source>
        <strain evidence="2">CPCC 205710</strain>
    </source>
</reference>
<evidence type="ECO:0000313" key="2">
    <source>
        <dbReference type="Proteomes" id="UP001206639"/>
    </source>
</evidence>
<protein>
    <recommendedName>
        <fullName evidence="3">Lipoprotein</fullName>
    </recommendedName>
</protein>
<dbReference type="Proteomes" id="UP001206639">
    <property type="component" value="Unassembled WGS sequence"/>
</dbReference>
<organism evidence="1 2">
    <name type="scientific">Mycobacterium deserti</name>
    <dbReference type="NCBI Taxonomy" id="2978347"/>
    <lineage>
        <taxon>Bacteria</taxon>
        <taxon>Bacillati</taxon>
        <taxon>Actinomycetota</taxon>
        <taxon>Actinomycetes</taxon>
        <taxon>Mycobacteriales</taxon>
        <taxon>Mycobacteriaceae</taxon>
        <taxon>Mycobacterium</taxon>
    </lineage>
</organism>
<gene>
    <name evidence="1" type="ORF">N4S67_08150</name>
</gene>
<sequence>MTAFRAALVIVFTCIAMAGCGLLKRPAVELTFEDPVEVKLNAFSEDGGPPRPLRDLTDFDWDEVHVFYEGDAREEVEDIVGDLVFEDDYYGSSGSLLVFEKEGAVVKALAMSGEFVRGAGPSWPGDVLLEPYGLGYLRLVEPQ</sequence>
<comment type="caution">
    <text evidence="1">The sequence shown here is derived from an EMBL/GenBank/DDBJ whole genome shotgun (WGS) entry which is preliminary data.</text>
</comment>